<evidence type="ECO:0000313" key="2">
    <source>
        <dbReference type="EMBL" id="GAA1383361.1"/>
    </source>
</evidence>
<dbReference type="InterPro" id="IPR010982">
    <property type="entry name" value="Lambda_DNA-bd_dom_sf"/>
</dbReference>
<name>A0ABN1XL97_9ACTN</name>
<reference evidence="2 3" key="1">
    <citation type="journal article" date="2019" name="Int. J. Syst. Evol. Microbiol.">
        <title>The Global Catalogue of Microorganisms (GCM) 10K type strain sequencing project: providing services to taxonomists for standard genome sequencing and annotation.</title>
        <authorList>
            <consortium name="The Broad Institute Genomics Platform"/>
            <consortium name="The Broad Institute Genome Sequencing Center for Infectious Disease"/>
            <person name="Wu L."/>
            <person name="Ma J."/>
        </authorList>
    </citation>
    <scope>NUCLEOTIDE SEQUENCE [LARGE SCALE GENOMIC DNA]</scope>
    <source>
        <strain evidence="2 3">JCM 12393</strain>
    </source>
</reference>
<dbReference type="Pfam" id="PF13560">
    <property type="entry name" value="HTH_31"/>
    <property type="match status" value="1"/>
</dbReference>
<proteinExistence type="predicted"/>
<dbReference type="SMART" id="SM00530">
    <property type="entry name" value="HTH_XRE"/>
    <property type="match status" value="1"/>
</dbReference>
<evidence type="ECO:0000259" key="1">
    <source>
        <dbReference type="SMART" id="SM00530"/>
    </source>
</evidence>
<dbReference type="CDD" id="cd00093">
    <property type="entry name" value="HTH_XRE"/>
    <property type="match status" value="1"/>
</dbReference>
<dbReference type="Pfam" id="PF19054">
    <property type="entry name" value="DUF5753"/>
    <property type="match status" value="1"/>
</dbReference>
<gene>
    <name evidence="2" type="ORF">GCM10009639_03560</name>
</gene>
<dbReference type="InterPro" id="IPR001387">
    <property type="entry name" value="Cro/C1-type_HTH"/>
</dbReference>
<dbReference type="EMBL" id="BAAAKJ010000018">
    <property type="protein sequence ID" value="GAA1383361.1"/>
    <property type="molecule type" value="Genomic_DNA"/>
</dbReference>
<evidence type="ECO:0000313" key="3">
    <source>
        <dbReference type="Proteomes" id="UP001499863"/>
    </source>
</evidence>
<comment type="caution">
    <text evidence="2">The sequence shown here is derived from an EMBL/GenBank/DDBJ whole genome shotgun (WGS) entry which is preliminary data.</text>
</comment>
<protein>
    <submittedName>
        <fullName evidence="2">Helix-turn-helix transcriptional regulator</fullName>
    </submittedName>
</protein>
<dbReference type="InterPro" id="IPR043917">
    <property type="entry name" value="DUF5753"/>
</dbReference>
<keyword evidence="3" id="KW-1185">Reference proteome</keyword>
<organism evidence="2 3">
    <name type="scientific">Kitasatospora putterlickiae</name>
    <dbReference type="NCBI Taxonomy" id="221725"/>
    <lineage>
        <taxon>Bacteria</taxon>
        <taxon>Bacillati</taxon>
        <taxon>Actinomycetota</taxon>
        <taxon>Actinomycetes</taxon>
        <taxon>Kitasatosporales</taxon>
        <taxon>Streptomycetaceae</taxon>
        <taxon>Kitasatospora</taxon>
    </lineage>
</organism>
<dbReference type="SUPFAM" id="SSF47413">
    <property type="entry name" value="lambda repressor-like DNA-binding domains"/>
    <property type="match status" value="1"/>
</dbReference>
<accession>A0ABN1XL97</accession>
<sequence length="288" mass="32086">MAPRTNPTLRQRRLGAELRRMREQAGFGGSELGRAVGMNPAQVTQMEAGKIGISVERLRTVAATCMCANEPLITALANIITEREKPGWWEEYRGVISTDFVDVAEFESHARRLTTFTMAFVPGLLQTGRYAAAVFAETFPPLPRHEVDLRTAFRMQRQRIVRSGTTPYTAFVHEAALRMKFSGPAVLTEQLSALIEDSEQPTISIRVIPFEVDAMPSSNENFTYADGPIPELDTAQMDTGLGIRIFDAPSHTAKFRSLLARFDSYALSKEDSRGFIESIKKEVESKHA</sequence>
<feature type="domain" description="HTH cro/C1-type" evidence="1">
    <location>
        <begin position="17"/>
        <end position="72"/>
    </location>
</feature>
<dbReference type="Gene3D" id="1.10.260.40">
    <property type="entry name" value="lambda repressor-like DNA-binding domains"/>
    <property type="match status" value="1"/>
</dbReference>
<dbReference type="Proteomes" id="UP001499863">
    <property type="component" value="Unassembled WGS sequence"/>
</dbReference>